<protein>
    <recommendedName>
        <fullName evidence="6">Squalene cyclase C-terminal domain-containing protein</fullName>
    </recommendedName>
</protein>
<keyword evidence="3" id="KW-0732">Signal</keyword>
<evidence type="ECO:0000313" key="4">
    <source>
        <dbReference type="EMBL" id="SFF01857.1"/>
    </source>
</evidence>
<evidence type="ECO:0008006" key="6">
    <source>
        <dbReference type="Google" id="ProtNLM"/>
    </source>
</evidence>
<dbReference type="InterPro" id="IPR008930">
    <property type="entry name" value="Terpenoid_cyclase/PrenylTrfase"/>
</dbReference>
<dbReference type="SUPFAM" id="SSF48239">
    <property type="entry name" value="Terpenoid cyclases/Protein prenyltransferases"/>
    <property type="match status" value="1"/>
</dbReference>
<evidence type="ECO:0000256" key="1">
    <source>
        <dbReference type="SAM" id="MobiDB-lite"/>
    </source>
</evidence>
<dbReference type="AlphaFoldDB" id="A0A1I2FAQ5"/>
<keyword evidence="2" id="KW-1133">Transmembrane helix</keyword>
<accession>A0A1I2FAQ5</accession>
<evidence type="ECO:0000256" key="3">
    <source>
        <dbReference type="SAM" id="SignalP"/>
    </source>
</evidence>
<name>A0A1I2FAQ5_9ACTN</name>
<reference evidence="5" key="1">
    <citation type="submission" date="2016-10" db="EMBL/GenBank/DDBJ databases">
        <authorList>
            <person name="Varghese N."/>
            <person name="Submissions S."/>
        </authorList>
    </citation>
    <scope>NUCLEOTIDE SEQUENCE [LARGE SCALE GENOMIC DNA]</scope>
    <source>
        <strain evidence="5">CGMCC 4.3510</strain>
    </source>
</reference>
<dbReference type="STRING" id="380248.SAMN05216251_107236"/>
<feature type="region of interest" description="Disordered" evidence="1">
    <location>
        <begin position="365"/>
        <end position="385"/>
    </location>
</feature>
<dbReference type="Proteomes" id="UP000199323">
    <property type="component" value="Unassembled WGS sequence"/>
</dbReference>
<keyword evidence="2" id="KW-0812">Transmembrane</keyword>
<dbReference type="CDD" id="cd00688">
    <property type="entry name" value="ISOPREN_C2_like"/>
    <property type="match status" value="1"/>
</dbReference>
<dbReference type="EMBL" id="FONG01000007">
    <property type="protein sequence ID" value="SFF01857.1"/>
    <property type="molecule type" value="Genomic_DNA"/>
</dbReference>
<dbReference type="Gene3D" id="1.50.10.20">
    <property type="match status" value="1"/>
</dbReference>
<evidence type="ECO:0000313" key="5">
    <source>
        <dbReference type="Proteomes" id="UP000199323"/>
    </source>
</evidence>
<gene>
    <name evidence="4" type="ORF">SAMN05216251_107236</name>
</gene>
<proteinExistence type="predicted"/>
<dbReference type="RefSeq" id="WP_093713880.1">
    <property type="nucleotide sequence ID" value="NZ_FONG01000007.1"/>
</dbReference>
<evidence type="ECO:0000256" key="2">
    <source>
        <dbReference type="SAM" id="Phobius"/>
    </source>
</evidence>
<sequence length="422" mass="41247">MPLRRRAAALAAVAVTALSALAAAPAATADTASPSPSATASAPKPKLPAGLYGTADPTYDGVWRQSYALLALTTYGVTPAPAAVSWLTGQQCADGGFPSYRADTAKACDPKLEDTNATGIAVQALAALGGHDAVTAKAVDWLTGVQNADGGWSYNPGAASDPDSTGVVIGALAAAGKDPAAVRKGGGGTAYDALRGFQFGCKAKETDRGSYGYPTDGKLAVNAKASADAVRGGAGAGFVVKPPAAGTAAKPLACPAGAADRAASTDAGAAWLTARLAAGGDHLTAVTPGADTPTPDYGTTADAVVALAAAGHLAPAASAYGWLAAHSAQWSRGNPAALSQLVLAAHAAGADPRAAGGADLVQQLTNLGPRPAPAASASASAKKKDDGGSSAASTWLIVGVFFVASVGVGFLLSGRRRNRPGA</sequence>
<dbReference type="InterPro" id="IPR006311">
    <property type="entry name" value="TAT_signal"/>
</dbReference>
<keyword evidence="2" id="KW-0472">Membrane</keyword>
<keyword evidence="5" id="KW-1185">Reference proteome</keyword>
<dbReference type="OrthoDB" id="3852853at2"/>
<organism evidence="4 5">
    <name type="scientific">Actinacidiphila alni</name>
    <dbReference type="NCBI Taxonomy" id="380248"/>
    <lineage>
        <taxon>Bacteria</taxon>
        <taxon>Bacillati</taxon>
        <taxon>Actinomycetota</taxon>
        <taxon>Actinomycetes</taxon>
        <taxon>Kitasatosporales</taxon>
        <taxon>Streptomycetaceae</taxon>
        <taxon>Actinacidiphila</taxon>
    </lineage>
</organism>
<feature type="signal peptide" evidence="3">
    <location>
        <begin position="1"/>
        <end position="22"/>
    </location>
</feature>
<feature type="transmembrane region" description="Helical" evidence="2">
    <location>
        <begin position="392"/>
        <end position="412"/>
    </location>
</feature>
<feature type="chain" id="PRO_5039384752" description="Squalene cyclase C-terminal domain-containing protein" evidence="3">
    <location>
        <begin position="23"/>
        <end position="422"/>
    </location>
</feature>
<dbReference type="PROSITE" id="PS51318">
    <property type="entry name" value="TAT"/>
    <property type="match status" value="1"/>
</dbReference>